<evidence type="ECO:0000256" key="6">
    <source>
        <dbReference type="ARBA" id="ARBA00022786"/>
    </source>
</evidence>
<dbReference type="InterPro" id="IPR001841">
    <property type="entry name" value="Znf_RING"/>
</dbReference>
<dbReference type="PROSITE" id="PS51873">
    <property type="entry name" value="TRIAD"/>
    <property type="match status" value="1"/>
</dbReference>
<feature type="compositionally biased region" description="Polar residues" evidence="9">
    <location>
        <begin position="75"/>
        <end position="96"/>
    </location>
</feature>
<dbReference type="STRING" id="1095629.A0A0C9XHX0"/>
<dbReference type="OrthoDB" id="1431934at2759"/>
<feature type="compositionally biased region" description="Polar residues" evidence="9">
    <location>
        <begin position="54"/>
        <end position="67"/>
    </location>
</feature>
<evidence type="ECO:0000259" key="11">
    <source>
        <dbReference type="PROSITE" id="PS50103"/>
    </source>
</evidence>
<dbReference type="GO" id="GO:0097039">
    <property type="term" value="P:protein linear polyubiquitination"/>
    <property type="evidence" value="ECO:0007669"/>
    <property type="project" value="TreeGrafter"/>
</dbReference>
<keyword evidence="5 8" id="KW-0863">Zinc-finger</keyword>
<evidence type="ECO:0000313" key="13">
    <source>
        <dbReference type="EMBL" id="KIK04536.1"/>
    </source>
</evidence>
<keyword evidence="4" id="KW-0677">Repeat</keyword>
<dbReference type="InterPro" id="IPR000571">
    <property type="entry name" value="Znf_CCCH"/>
</dbReference>
<evidence type="ECO:0000256" key="5">
    <source>
        <dbReference type="ARBA" id="ARBA00022771"/>
    </source>
</evidence>
<proteinExistence type="predicted"/>
<evidence type="ECO:0000256" key="1">
    <source>
        <dbReference type="ARBA" id="ARBA00004906"/>
    </source>
</evidence>
<dbReference type="GO" id="GO:0008270">
    <property type="term" value="F:zinc ion binding"/>
    <property type="evidence" value="ECO:0007669"/>
    <property type="project" value="UniProtKB-KW"/>
</dbReference>
<organism evidence="13 14">
    <name type="scientific">Laccaria amethystina LaAM-08-1</name>
    <dbReference type="NCBI Taxonomy" id="1095629"/>
    <lineage>
        <taxon>Eukaryota</taxon>
        <taxon>Fungi</taxon>
        <taxon>Dikarya</taxon>
        <taxon>Basidiomycota</taxon>
        <taxon>Agaricomycotina</taxon>
        <taxon>Agaricomycetes</taxon>
        <taxon>Agaricomycetidae</taxon>
        <taxon>Agaricales</taxon>
        <taxon>Agaricineae</taxon>
        <taxon>Hydnangiaceae</taxon>
        <taxon>Laccaria</taxon>
    </lineage>
</organism>
<dbReference type="Pfam" id="PF01485">
    <property type="entry name" value="IBR"/>
    <property type="match status" value="1"/>
</dbReference>
<dbReference type="InterPro" id="IPR027370">
    <property type="entry name" value="Znf-RING_euk"/>
</dbReference>
<dbReference type="GO" id="GO:0000151">
    <property type="term" value="C:ubiquitin ligase complex"/>
    <property type="evidence" value="ECO:0007669"/>
    <property type="project" value="TreeGrafter"/>
</dbReference>
<reference evidence="13 14" key="1">
    <citation type="submission" date="2014-04" db="EMBL/GenBank/DDBJ databases">
        <authorList>
            <consortium name="DOE Joint Genome Institute"/>
            <person name="Kuo A."/>
            <person name="Kohler A."/>
            <person name="Nagy L.G."/>
            <person name="Floudas D."/>
            <person name="Copeland A."/>
            <person name="Barry K.W."/>
            <person name="Cichocki N."/>
            <person name="Veneault-Fourrey C."/>
            <person name="LaButti K."/>
            <person name="Lindquist E.A."/>
            <person name="Lipzen A."/>
            <person name="Lundell T."/>
            <person name="Morin E."/>
            <person name="Murat C."/>
            <person name="Sun H."/>
            <person name="Tunlid A."/>
            <person name="Henrissat B."/>
            <person name="Grigoriev I.V."/>
            <person name="Hibbett D.S."/>
            <person name="Martin F."/>
            <person name="Nordberg H.P."/>
            <person name="Cantor M.N."/>
            <person name="Hua S.X."/>
        </authorList>
    </citation>
    <scope>NUCLEOTIDE SEQUENCE [LARGE SCALE GENOMIC DNA]</scope>
    <source>
        <strain evidence="13 14">LaAM-08-1</strain>
    </source>
</reference>
<feature type="compositionally biased region" description="Basic and acidic residues" evidence="9">
    <location>
        <begin position="240"/>
        <end position="251"/>
    </location>
</feature>
<evidence type="ECO:0000256" key="3">
    <source>
        <dbReference type="ARBA" id="ARBA00022723"/>
    </source>
</evidence>
<dbReference type="HOGENOM" id="CLU_004235_0_0_1"/>
<dbReference type="PROSITE" id="PS50089">
    <property type="entry name" value="ZF_RING_2"/>
    <property type="match status" value="1"/>
</dbReference>
<keyword evidence="3 8" id="KW-0479">Metal-binding</keyword>
<accession>A0A0C9XHX0</accession>
<dbReference type="Pfam" id="PF26200">
    <property type="entry name" value="Rcat_RNF216"/>
    <property type="match status" value="1"/>
</dbReference>
<dbReference type="InterPro" id="IPR013083">
    <property type="entry name" value="Znf_RING/FYVE/PHD"/>
</dbReference>
<dbReference type="PANTHER" id="PTHR22770:SF13">
    <property type="entry name" value="RING-TYPE DOMAIN-CONTAINING PROTEIN"/>
    <property type="match status" value="1"/>
</dbReference>
<keyword evidence="7 8" id="KW-0862">Zinc</keyword>
<dbReference type="Gene3D" id="4.10.1000.10">
    <property type="entry name" value="Zinc finger, CCCH-type"/>
    <property type="match status" value="1"/>
</dbReference>
<feature type="compositionally biased region" description="Basic and acidic residues" evidence="9">
    <location>
        <begin position="658"/>
        <end position="678"/>
    </location>
</feature>
<dbReference type="SMART" id="SM00647">
    <property type="entry name" value="IBR"/>
    <property type="match status" value="2"/>
</dbReference>
<feature type="compositionally biased region" description="Polar residues" evidence="9">
    <location>
        <begin position="1"/>
        <end position="29"/>
    </location>
</feature>
<dbReference type="InterPro" id="IPR044066">
    <property type="entry name" value="TRIAD_supradom"/>
</dbReference>
<dbReference type="PROSITE" id="PS50103">
    <property type="entry name" value="ZF_C3H1"/>
    <property type="match status" value="2"/>
</dbReference>
<keyword evidence="2" id="KW-0808">Transferase</keyword>
<feature type="region of interest" description="Disordered" evidence="9">
    <location>
        <begin position="54"/>
        <end position="96"/>
    </location>
</feature>
<feature type="compositionally biased region" description="Basic residues" evidence="9">
    <location>
        <begin position="516"/>
        <end position="526"/>
    </location>
</feature>
<keyword evidence="14" id="KW-1185">Reference proteome</keyword>
<evidence type="ECO:0000259" key="10">
    <source>
        <dbReference type="PROSITE" id="PS50089"/>
    </source>
</evidence>
<feature type="domain" description="RING-type" evidence="10">
    <location>
        <begin position="1185"/>
        <end position="1226"/>
    </location>
</feature>
<feature type="compositionally biased region" description="Basic and acidic residues" evidence="9">
    <location>
        <begin position="527"/>
        <end position="650"/>
    </location>
</feature>
<reference evidence="14" key="2">
    <citation type="submission" date="2015-01" db="EMBL/GenBank/DDBJ databases">
        <title>Evolutionary Origins and Diversification of the Mycorrhizal Mutualists.</title>
        <authorList>
            <consortium name="DOE Joint Genome Institute"/>
            <consortium name="Mycorrhizal Genomics Consortium"/>
            <person name="Kohler A."/>
            <person name="Kuo A."/>
            <person name="Nagy L.G."/>
            <person name="Floudas D."/>
            <person name="Copeland A."/>
            <person name="Barry K.W."/>
            <person name="Cichocki N."/>
            <person name="Veneault-Fourrey C."/>
            <person name="LaButti K."/>
            <person name="Lindquist E.A."/>
            <person name="Lipzen A."/>
            <person name="Lundell T."/>
            <person name="Morin E."/>
            <person name="Murat C."/>
            <person name="Riley R."/>
            <person name="Ohm R."/>
            <person name="Sun H."/>
            <person name="Tunlid A."/>
            <person name="Henrissat B."/>
            <person name="Grigoriev I.V."/>
            <person name="Hibbett D.S."/>
            <person name="Martin F."/>
        </authorList>
    </citation>
    <scope>NUCLEOTIDE SEQUENCE [LARGE SCALE GENOMIC DNA]</scope>
    <source>
        <strain evidence="14">LaAM-08-1</strain>
    </source>
</reference>
<comment type="pathway">
    <text evidence="1">Protein modification; protein ubiquitination.</text>
</comment>
<evidence type="ECO:0000256" key="8">
    <source>
        <dbReference type="PROSITE-ProRule" id="PRU00723"/>
    </source>
</evidence>
<dbReference type="Proteomes" id="UP000054477">
    <property type="component" value="Unassembled WGS sequence"/>
</dbReference>
<dbReference type="CDD" id="cd20335">
    <property type="entry name" value="BRcat_RBR"/>
    <property type="match status" value="1"/>
</dbReference>
<evidence type="ECO:0000256" key="4">
    <source>
        <dbReference type="ARBA" id="ARBA00022737"/>
    </source>
</evidence>
<dbReference type="PROSITE" id="PS00518">
    <property type="entry name" value="ZF_RING_1"/>
    <property type="match status" value="1"/>
</dbReference>
<feature type="zinc finger region" description="C3H1-type" evidence="8">
    <location>
        <begin position="145"/>
        <end position="172"/>
    </location>
</feature>
<evidence type="ECO:0000313" key="14">
    <source>
        <dbReference type="Proteomes" id="UP000054477"/>
    </source>
</evidence>
<dbReference type="InterPro" id="IPR051628">
    <property type="entry name" value="LUBAC_E3_Ligases"/>
</dbReference>
<feature type="domain" description="C3H1-type" evidence="11">
    <location>
        <begin position="28"/>
        <end position="55"/>
    </location>
</feature>
<evidence type="ECO:0000256" key="7">
    <source>
        <dbReference type="ARBA" id="ARBA00022833"/>
    </source>
</evidence>
<feature type="region of interest" description="Disordered" evidence="9">
    <location>
        <begin position="205"/>
        <end position="678"/>
    </location>
</feature>
<dbReference type="Gene3D" id="3.30.40.10">
    <property type="entry name" value="Zinc/RING finger domain, C3HC4 (zinc finger)"/>
    <property type="match status" value="1"/>
</dbReference>
<dbReference type="SMART" id="SM00356">
    <property type="entry name" value="ZnF_C3H1"/>
    <property type="match status" value="2"/>
</dbReference>
<name>A0A0C9XHX0_9AGAR</name>
<dbReference type="InterPro" id="IPR017907">
    <property type="entry name" value="Znf_RING_CS"/>
</dbReference>
<evidence type="ECO:0000259" key="12">
    <source>
        <dbReference type="PROSITE" id="PS51873"/>
    </source>
</evidence>
<feature type="domain" description="RING-type" evidence="12">
    <location>
        <begin position="1181"/>
        <end position="1393"/>
    </location>
</feature>
<dbReference type="GO" id="GO:0004842">
    <property type="term" value="F:ubiquitin-protein transferase activity"/>
    <property type="evidence" value="ECO:0007669"/>
    <property type="project" value="TreeGrafter"/>
</dbReference>
<evidence type="ECO:0000256" key="9">
    <source>
        <dbReference type="SAM" id="MobiDB-lite"/>
    </source>
</evidence>
<dbReference type="PANTHER" id="PTHR22770">
    <property type="entry name" value="UBIQUITIN CONJUGATING ENZYME 7 INTERACTING PROTEIN-RELATED"/>
    <property type="match status" value="1"/>
</dbReference>
<feature type="region of interest" description="Disordered" evidence="9">
    <location>
        <begin position="1"/>
        <end position="32"/>
    </location>
</feature>
<sequence>MPERLWSNQCSSQRPSLTEKTIPSVTMPSAGQHCRRFRRGHCPDGESCRYLHINSSETPPSWSNPTEQGKRNSHSPRAQTSSRAQTKNLGESSFTQPVGMPQMFFVPYPVIWAIPIPAPVIIAQVPAPSHKNENFVGGAQQNSSRAATKPCFAWRAGSCRFGDRCRYVHEVPSPNQQAMDTTGRVSSEAALNTTRPYKPITPQALSKQEGIQKGHFCRRGHGSRNYRKAHGGKNVKVTLKRQDEDKARGEHGAQPAEWGTHHIRMDLQEAEPAREEVKRKGGEEVKRKAREKAEQQVSKEKEESQRKECEEVARRARKEREEAERKVGEEQEEAARRAHKEREEAAQKEREEAEQKAREEQEETERIEREEAARRAHKEREDAERKARQEREEAEQMEREEAARRVHKEREEAERKAREEREEAERKAREEAAQREREEAERNAREEQEEAERIEREEAARREREEAEQKAREEQEEAEWIAREEAAHREREEAERKARQEQEEAERIEREEAARRAHKERKKAERKARQEQEEAERKEREEAAQRGREEAERKAREEQEEAQRMEREEAARRAYKEQEDAERKEREEREEAERKEREEAAHREREEAERKAREERKEAERIEREEAAQRAQEERKKAERKAREECEDAARKKRAKQALREQVTRREQKKQLEARERRTQESRVTVQQVVLGSTLVTCGAGIDIRSVVASFDLCRILVKHLPTDAKADEVAGMFSQQGIIAEDFFLLEMKCTGAHAEATVLVKAEQGEVIAPGLDEVEFRDQRLQFQVSANAAWGSMVSSDNTLVINWPAPSMSMIATYGTLDLAKVMAKELDGQFCSGRKVRAFMKPWPENCNSLRPPPSITLMNLPPNVPSINVEIFSGTSLLQVNTQPTYDHREFVQFLRKHLEDLPGVIHRSFTTVPSKDEDLECSSVKVWFHTREAAKSAFDALDYVKLRHNYPTLRASFPRTLRTLEYVINIPRAQYHSQRRLWNSLLESRESEVADVHVHERRDGRVIVEVVGDDQKAVGALKVRAERLAGGERLDADYWHESFFSAAGLRFLQQVHATSGAFVRADRKIQALRIYADAERANEAKELIKEEVERLSFLEWDIPLKRQSVRFFINRGLAALKEVLGEDSVSLDLASTPCKLTIKGGDEARHHLSRLMNESLTTYSLDQDVVVDGNAVCPICYDTVSHPDSLGCGHIYCTVCLRHYLISATDRKKFPLVCMGNDATCNTPISIPLIKKFITEQRFNHLIEVAFLSYVDKHPQELKYCTTPDCNQIYQCNSTKTVLQCPACFSTICPSCHQESHEGMTCEERNIYSNPTEQERLTNEWASENGVKKCPTCSVMLEKTAGCNHISCICGAHICWTCMGVFTVTTIYDHMFAAHGGFFNNAPQLANQPERNNANAPQAVADNFIAARERGIRVQHIGRERQAAAEVETWRQGVIIDERGGVGMEVARGLRRAERARELSRRQEMERDIAARETLEHERNREGRSPGCIIM</sequence>
<feature type="compositionally biased region" description="Basic and acidic residues" evidence="9">
    <location>
        <begin position="259"/>
        <end position="473"/>
    </location>
</feature>
<dbReference type="Gene3D" id="1.20.120.1750">
    <property type="match status" value="1"/>
</dbReference>
<feature type="domain" description="C3H1-type" evidence="11">
    <location>
        <begin position="145"/>
        <end position="172"/>
    </location>
</feature>
<dbReference type="SUPFAM" id="SSF57850">
    <property type="entry name" value="RING/U-box"/>
    <property type="match status" value="3"/>
</dbReference>
<keyword evidence="6" id="KW-0833">Ubl conjugation pathway</keyword>
<dbReference type="EMBL" id="KN838568">
    <property type="protein sequence ID" value="KIK04536.1"/>
    <property type="molecule type" value="Genomic_DNA"/>
</dbReference>
<dbReference type="Pfam" id="PF13445">
    <property type="entry name" value="zf-RING_UBOX"/>
    <property type="match status" value="1"/>
</dbReference>
<dbReference type="InterPro" id="IPR002867">
    <property type="entry name" value="IBR_dom"/>
</dbReference>
<dbReference type="GO" id="GO:0043130">
    <property type="term" value="F:ubiquitin binding"/>
    <property type="evidence" value="ECO:0007669"/>
    <property type="project" value="TreeGrafter"/>
</dbReference>
<feature type="compositionally biased region" description="Basic residues" evidence="9">
    <location>
        <begin position="215"/>
        <end position="233"/>
    </location>
</feature>
<dbReference type="GO" id="GO:0043161">
    <property type="term" value="P:proteasome-mediated ubiquitin-dependent protein catabolic process"/>
    <property type="evidence" value="ECO:0007669"/>
    <property type="project" value="TreeGrafter"/>
</dbReference>
<feature type="zinc finger region" description="C3H1-type" evidence="8">
    <location>
        <begin position="28"/>
        <end position="55"/>
    </location>
</feature>
<feature type="compositionally biased region" description="Basic and acidic residues" evidence="9">
    <location>
        <begin position="480"/>
        <end position="515"/>
    </location>
</feature>
<gene>
    <name evidence="13" type="ORF">K443DRAFT_675784</name>
</gene>
<evidence type="ECO:0000256" key="2">
    <source>
        <dbReference type="ARBA" id="ARBA00022679"/>
    </source>
</evidence>
<protein>
    <submittedName>
        <fullName evidence="13">Uncharacterized protein</fullName>
    </submittedName>
</protein>